<sequence>MAYKPIRNEIFHVHTWRCKHASMDSDENYVQKALELGADRIVFTDHAPFPGNPFGNRMDIEQLPEYKSSMHDLKSKYDGMIEILCGLEIEYLSAFDDYIKRLRNDEALDVLIMGQHFSETVTGHYSFEGQDAEMEFKALGKGMLRGIERRYFDVIAHPDRIFHKIMPFSDGCWRMSEEIIDCLKQYEMDEILLERNISSTRRKNNYRSEFWEMVVAQGLKNREILGFDSHSVKELQKFWRRDGEEYEETFFNR</sequence>
<dbReference type="Proteomes" id="UP000214760">
    <property type="component" value="Unassembled WGS sequence"/>
</dbReference>
<dbReference type="GO" id="GO:0005737">
    <property type="term" value="C:cytoplasm"/>
    <property type="evidence" value="ECO:0007669"/>
    <property type="project" value="TreeGrafter"/>
</dbReference>
<protein>
    <recommendedName>
        <fullName evidence="3 8">Histidinol-phosphatase</fullName>
        <shortName evidence="8">HolPase</shortName>
        <ecNumber evidence="3 8">3.1.3.15</ecNumber>
    </recommendedName>
</protein>
<evidence type="ECO:0000256" key="7">
    <source>
        <dbReference type="ARBA" id="ARBA00049158"/>
    </source>
</evidence>
<evidence type="ECO:0000256" key="3">
    <source>
        <dbReference type="ARBA" id="ARBA00013085"/>
    </source>
</evidence>
<keyword evidence="5 8" id="KW-0378">Hydrolase</keyword>
<evidence type="ECO:0000256" key="2">
    <source>
        <dbReference type="ARBA" id="ARBA00009152"/>
    </source>
</evidence>
<accession>A0A1I6JQM5</accession>
<dbReference type="InterPro" id="IPR004013">
    <property type="entry name" value="PHP_dom"/>
</dbReference>
<reference evidence="10 11" key="1">
    <citation type="submission" date="2016-10" db="EMBL/GenBank/DDBJ databases">
        <authorList>
            <person name="de Groot N.N."/>
        </authorList>
    </citation>
    <scope>NUCLEOTIDE SEQUENCE [LARGE SCALE GENOMIC DNA]</scope>
    <source>
        <strain evidence="10 11">F</strain>
    </source>
</reference>
<dbReference type="AlphaFoldDB" id="A0A1I6JQM5"/>
<dbReference type="PANTHER" id="PTHR21039:SF0">
    <property type="entry name" value="HISTIDINOL-PHOSPHATASE"/>
    <property type="match status" value="1"/>
</dbReference>
<comment type="catalytic activity">
    <reaction evidence="7 8">
        <text>L-histidinol phosphate + H2O = L-histidinol + phosphate</text>
        <dbReference type="Rhea" id="RHEA:14465"/>
        <dbReference type="ChEBI" id="CHEBI:15377"/>
        <dbReference type="ChEBI" id="CHEBI:43474"/>
        <dbReference type="ChEBI" id="CHEBI:57699"/>
        <dbReference type="ChEBI" id="CHEBI:57980"/>
        <dbReference type="EC" id="3.1.3.15"/>
    </reaction>
</comment>
<dbReference type="GO" id="GO:0000105">
    <property type="term" value="P:L-histidine biosynthetic process"/>
    <property type="evidence" value="ECO:0007669"/>
    <property type="project" value="UniProtKB-UniRule"/>
</dbReference>
<evidence type="ECO:0000256" key="1">
    <source>
        <dbReference type="ARBA" id="ARBA00004970"/>
    </source>
</evidence>
<evidence type="ECO:0000313" key="10">
    <source>
        <dbReference type="EMBL" id="SFR81275.1"/>
    </source>
</evidence>
<organism evidence="10 11">
    <name type="scientific">[Clostridium] aminophilum</name>
    <dbReference type="NCBI Taxonomy" id="1526"/>
    <lineage>
        <taxon>Bacteria</taxon>
        <taxon>Bacillati</taxon>
        <taxon>Bacillota</taxon>
        <taxon>Clostridia</taxon>
        <taxon>Lachnospirales</taxon>
        <taxon>Lachnospiraceae</taxon>
    </lineage>
</organism>
<dbReference type="GO" id="GO:0004401">
    <property type="term" value="F:histidinol-phosphatase activity"/>
    <property type="evidence" value="ECO:0007669"/>
    <property type="project" value="UniProtKB-UniRule"/>
</dbReference>
<dbReference type="EMBL" id="FOZC01000010">
    <property type="protein sequence ID" value="SFR81275.1"/>
    <property type="molecule type" value="Genomic_DNA"/>
</dbReference>
<keyword evidence="6 8" id="KW-0368">Histidine biosynthesis</keyword>
<comment type="similarity">
    <text evidence="2 8">Belongs to the PHP hydrolase family. HisK subfamily.</text>
</comment>
<dbReference type="Gene3D" id="3.20.20.140">
    <property type="entry name" value="Metal-dependent hydrolases"/>
    <property type="match status" value="1"/>
</dbReference>
<dbReference type="EC" id="3.1.3.15" evidence="3 8"/>
<evidence type="ECO:0000256" key="8">
    <source>
        <dbReference type="RuleBase" id="RU366003"/>
    </source>
</evidence>
<feature type="domain" description="PHP" evidence="9">
    <location>
        <begin position="11"/>
        <end position="186"/>
    </location>
</feature>
<dbReference type="UniPathway" id="UPA00031">
    <property type="reaction ID" value="UER00013"/>
</dbReference>
<evidence type="ECO:0000256" key="4">
    <source>
        <dbReference type="ARBA" id="ARBA00022605"/>
    </source>
</evidence>
<evidence type="ECO:0000256" key="5">
    <source>
        <dbReference type="ARBA" id="ARBA00022801"/>
    </source>
</evidence>
<evidence type="ECO:0000259" key="9">
    <source>
        <dbReference type="Pfam" id="PF02811"/>
    </source>
</evidence>
<comment type="pathway">
    <text evidence="1 8">Amino-acid biosynthesis; L-histidine biosynthesis; L-histidine from 5-phospho-alpha-D-ribose 1-diphosphate: step 8/9.</text>
</comment>
<dbReference type="SUPFAM" id="SSF89550">
    <property type="entry name" value="PHP domain-like"/>
    <property type="match status" value="1"/>
</dbReference>
<evidence type="ECO:0000313" key="11">
    <source>
        <dbReference type="Proteomes" id="UP000214760"/>
    </source>
</evidence>
<dbReference type="PANTHER" id="PTHR21039">
    <property type="entry name" value="HISTIDINOL PHOSPHATASE-RELATED"/>
    <property type="match status" value="1"/>
</dbReference>
<proteinExistence type="inferred from homology"/>
<name>A0A1I6JQM5_9FIRM</name>
<keyword evidence="4 8" id="KW-0028">Amino-acid biosynthesis</keyword>
<gene>
    <name evidence="10" type="ORF">SAMN02910262_01800</name>
</gene>
<evidence type="ECO:0000256" key="6">
    <source>
        <dbReference type="ARBA" id="ARBA00023102"/>
    </source>
</evidence>
<dbReference type="RefSeq" id="WP_051684720.1">
    <property type="nucleotide sequence ID" value="NZ_FOZC01000010.1"/>
</dbReference>
<dbReference type="InterPro" id="IPR010140">
    <property type="entry name" value="Histidinol_P_phosphatase_HisJ"/>
</dbReference>
<dbReference type="Pfam" id="PF02811">
    <property type="entry name" value="PHP"/>
    <property type="match status" value="1"/>
</dbReference>
<dbReference type="InterPro" id="IPR016195">
    <property type="entry name" value="Pol/histidinol_Pase-like"/>
</dbReference>